<feature type="transmembrane region" description="Helical" evidence="1">
    <location>
        <begin position="12"/>
        <end position="30"/>
    </location>
</feature>
<gene>
    <name evidence="3" type="primary">LOC117137033</name>
</gene>
<dbReference type="GeneID" id="117137033"/>
<name>A0A6P8JMU6_DROMA</name>
<dbReference type="PROSITE" id="PS51257">
    <property type="entry name" value="PROKAR_LIPOPROTEIN"/>
    <property type="match status" value="1"/>
</dbReference>
<organism evidence="2 3">
    <name type="scientific">Drosophila mauritiana</name>
    <name type="common">Fruit fly</name>
    <dbReference type="NCBI Taxonomy" id="7226"/>
    <lineage>
        <taxon>Eukaryota</taxon>
        <taxon>Metazoa</taxon>
        <taxon>Ecdysozoa</taxon>
        <taxon>Arthropoda</taxon>
        <taxon>Hexapoda</taxon>
        <taxon>Insecta</taxon>
        <taxon>Pterygota</taxon>
        <taxon>Neoptera</taxon>
        <taxon>Endopterygota</taxon>
        <taxon>Diptera</taxon>
        <taxon>Brachycera</taxon>
        <taxon>Muscomorpha</taxon>
        <taxon>Ephydroidea</taxon>
        <taxon>Drosophilidae</taxon>
        <taxon>Drosophila</taxon>
        <taxon>Sophophora</taxon>
    </lineage>
</organism>
<protein>
    <submittedName>
        <fullName evidence="3">Uncharacterized protein LOC117137033</fullName>
    </submittedName>
</protein>
<evidence type="ECO:0000313" key="2">
    <source>
        <dbReference type="Proteomes" id="UP000515162"/>
    </source>
</evidence>
<evidence type="ECO:0000313" key="3">
    <source>
        <dbReference type="RefSeq" id="XP_033154129.1"/>
    </source>
</evidence>
<proteinExistence type="predicted"/>
<keyword evidence="1" id="KW-1133">Transmembrane helix</keyword>
<reference evidence="3" key="1">
    <citation type="submission" date="2025-08" db="UniProtKB">
        <authorList>
            <consortium name="RefSeq"/>
        </authorList>
    </citation>
    <scope>IDENTIFICATION</scope>
    <source>
        <strain evidence="3">Mau12</strain>
        <tissue evidence="3">Whole Body</tissue>
    </source>
</reference>
<dbReference type="RefSeq" id="XP_033154129.1">
    <property type="nucleotide sequence ID" value="XM_033298238.1"/>
</dbReference>
<keyword evidence="2" id="KW-1185">Reference proteome</keyword>
<dbReference type="AlphaFoldDB" id="A0A6P8JMU6"/>
<accession>A0A6P8JMU6</accession>
<keyword evidence="1" id="KW-0812">Transmembrane</keyword>
<dbReference type="Proteomes" id="UP000515162">
    <property type="component" value="Chromosome 2R"/>
</dbReference>
<sequence>MPVAVRLVEVLTLITIMGMIACIGLSVILAQKTLSLTITFLEPAANIADLVLVVTEKILVSSLLCVLSLTNAVGNALHVAGIA</sequence>
<evidence type="ECO:0000256" key="1">
    <source>
        <dbReference type="SAM" id="Phobius"/>
    </source>
</evidence>
<keyword evidence="1" id="KW-0472">Membrane</keyword>